<feature type="domain" description="UspA" evidence="2">
    <location>
        <begin position="156"/>
        <end position="277"/>
    </location>
</feature>
<protein>
    <submittedName>
        <fullName evidence="3">Universal stress protein family protein</fullName>
    </submittedName>
</protein>
<evidence type="ECO:0000256" key="1">
    <source>
        <dbReference type="ARBA" id="ARBA00008791"/>
    </source>
</evidence>
<organism evidence="3 4">
    <name type="scientific">Cohaesibacter marisflavi</name>
    <dbReference type="NCBI Taxonomy" id="655353"/>
    <lineage>
        <taxon>Bacteria</taxon>
        <taxon>Pseudomonadati</taxon>
        <taxon>Pseudomonadota</taxon>
        <taxon>Alphaproteobacteria</taxon>
        <taxon>Hyphomicrobiales</taxon>
        <taxon>Cohaesibacteraceae</taxon>
    </lineage>
</organism>
<evidence type="ECO:0000313" key="3">
    <source>
        <dbReference type="EMBL" id="SFO14135.1"/>
    </source>
</evidence>
<dbReference type="EMBL" id="FOVR01000003">
    <property type="protein sequence ID" value="SFO14135.1"/>
    <property type="molecule type" value="Genomic_DNA"/>
</dbReference>
<reference evidence="3 4" key="1">
    <citation type="submission" date="2016-10" db="EMBL/GenBank/DDBJ databases">
        <authorList>
            <person name="de Groot N.N."/>
        </authorList>
    </citation>
    <scope>NUCLEOTIDE SEQUENCE [LARGE SCALE GENOMIC DNA]</scope>
    <source>
        <strain evidence="3 4">CGMCC 1.9157</strain>
    </source>
</reference>
<dbReference type="CDD" id="cd00293">
    <property type="entry name" value="USP-like"/>
    <property type="match status" value="1"/>
</dbReference>
<dbReference type="AlphaFoldDB" id="A0A1I5ERI1"/>
<dbReference type="RefSeq" id="WP_090070998.1">
    <property type="nucleotide sequence ID" value="NZ_FOVR01000003.1"/>
</dbReference>
<keyword evidence="4" id="KW-1185">Reference proteome</keyword>
<proteinExistence type="inferred from homology"/>
<sequence length="278" mass="29997">MAIKDVVCILDIETDLTTATVQIASELASQMDAHLTGVAPLIEPVVPALMVQPVPDQFITDARNRAKEKAESAIERFSDYAKVNGLPFETRILDIMPGGLDTLLNHARMCDLIVIGQDHPDRPEPLRVDLIEAALFDSGRPIMIVPYVGVEAFSAKKIMVAWDGSKTAAHAVYAAMSILEKAEEVEVVMVDAEKLHLPGDPGADLAVYLSRHGVNVSVQKIASTEEGVSDALIKYVEANGNDLVVMGGYGHSRVREFVLGGATRGMLESMPIPCLMAH</sequence>
<dbReference type="Proteomes" id="UP000199236">
    <property type="component" value="Unassembled WGS sequence"/>
</dbReference>
<accession>A0A1I5ERI1</accession>
<gene>
    <name evidence="3" type="ORF">SAMN04488056_103314</name>
</gene>
<comment type="similarity">
    <text evidence="1">Belongs to the universal stress protein A family.</text>
</comment>
<dbReference type="InterPro" id="IPR006015">
    <property type="entry name" value="Universal_stress_UspA"/>
</dbReference>
<dbReference type="PANTHER" id="PTHR46268:SF15">
    <property type="entry name" value="UNIVERSAL STRESS PROTEIN HP_0031"/>
    <property type="match status" value="1"/>
</dbReference>
<dbReference type="Pfam" id="PF00582">
    <property type="entry name" value="Usp"/>
    <property type="match status" value="1"/>
</dbReference>
<dbReference type="InterPro" id="IPR006016">
    <property type="entry name" value="UspA"/>
</dbReference>
<dbReference type="SUPFAM" id="SSF52402">
    <property type="entry name" value="Adenine nucleotide alpha hydrolases-like"/>
    <property type="match status" value="2"/>
</dbReference>
<name>A0A1I5ERI1_9HYPH</name>
<dbReference type="PANTHER" id="PTHR46268">
    <property type="entry name" value="STRESS RESPONSE PROTEIN NHAX"/>
    <property type="match status" value="1"/>
</dbReference>
<dbReference type="STRING" id="655353.SAMN04488056_103314"/>
<dbReference type="OrthoDB" id="9804721at2"/>
<dbReference type="PRINTS" id="PR01438">
    <property type="entry name" value="UNVRSLSTRESS"/>
</dbReference>
<dbReference type="Gene3D" id="3.40.50.12370">
    <property type="match status" value="1"/>
</dbReference>
<evidence type="ECO:0000259" key="2">
    <source>
        <dbReference type="Pfam" id="PF00582"/>
    </source>
</evidence>
<evidence type="ECO:0000313" key="4">
    <source>
        <dbReference type="Proteomes" id="UP000199236"/>
    </source>
</evidence>